<keyword evidence="5" id="KW-1185">Reference proteome</keyword>
<dbReference type="Proteomes" id="UP000822688">
    <property type="component" value="Chromosome 3"/>
</dbReference>
<feature type="compositionally biased region" description="Basic and acidic residues" evidence="3">
    <location>
        <begin position="502"/>
        <end position="522"/>
    </location>
</feature>
<evidence type="ECO:0000313" key="4">
    <source>
        <dbReference type="EMBL" id="KAG0583734.1"/>
    </source>
</evidence>
<feature type="region of interest" description="Disordered" evidence="3">
    <location>
        <begin position="193"/>
        <end position="300"/>
    </location>
</feature>
<evidence type="ECO:0008006" key="6">
    <source>
        <dbReference type="Google" id="ProtNLM"/>
    </source>
</evidence>
<feature type="compositionally biased region" description="Polar residues" evidence="3">
    <location>
        <begin position="449"/>
        <end position="460"/>
    </location>
</feature>
<feature type="region of interest" description="Disordered" evidence="3">
    <location>
        <begin position="52"/>
        <end position="72"/>
    </location>
</feature>
<dbReference type="InterPro" id="IPR011011">
    <property type="entry name" value="Znf_FYVE_PHD"/>
</dbReference>
<feature type="region of interest" description="Disordered" evidence="3">
    <location>
        <begin position="363"/>
        <end position="411"/>
    </location>
</feature>
<dbReference type="PANTHER" id="PTHR35477:SF1">
    <property type="entry name" value="OS06G0728500 PROTEIN"/>
    <property type="match status" value="1"/>
</dbReference>
<reference evidence="4" key="1">
    <citation type="submission" date="2020-06" db="EMBL/GenBank/DDBJ databases">
        <title>WGS assembly of Ceratodon purpureus strain R40.</title>
        <authorList>
            <person name="Carey S.B."/>
            <person name="Jenkins J."/>
            <person name="Shu S."/>
            <person name="Lovell J.T."/>
            <person name="Sreedasyam A."/>
            <person name="Maumus F."/>
            <person name="Tiley G.P."/>
            <person name="Fernandez-Pozo N."/>
            <person name="Barry K."/>
            <person name="Chen C."/>
            <person name="Wang M."/>
            <person name="Lipzen A."/>
            <person name="Daum C."/>
            <person name="Saski C.A."/>
            <person name="Payton A.C."/>
            <person name="Mcbreen J.C."/>
            <person name="Conrad R.E."/>
            <person name="Kollar L.M."/>
            <person name="Olsson S."/>
            <person name="Huttunen S."/>
            <person name="Landis J.B."/>
            <person name="Wickett N.J."/>
            <person name="Johnson M.G."/>
            <person name="Rensing S.A."/>
            <person name="Grimwood J."/>
            <person name="Schmutz J."/>
            <person name="Mcdaniel S.F."/>
        </authorList>
    </citation>
    <scope>NUCLEOTIDE SEQUENCE</scope>
    <source>
        <strain evidence="4">R40</strain>
    </source>
</reference>
<feature type="region of interest" description="Disordered" evidence="3">
    <location>
        <begin position="428"/>
        <end position="554"/>
    </location>
</feature>
<feature type="region of interest" description="Disordered" evidence="3">
    <location>
        <begin position="819"/>
        <end position="851"/>
    </location>
</feature>
<organism evidence="4 5">
    <name type="scientific">Ceratodon purpureus</name>
    <name type="common">Fire moss</name>
    <name type="synonym">Dicranum purpureum</name>
    <dbReference type="NCBI Taxonomy" id="3225"/>
    <lineage>
        <taxon>Eukaryota</taxon>
        <taxon>Viridiplantae</taxon>
        <taxon>Streptophyta</taxon>
        <taxon>Embryophyta</taxon>
        <taxon>Bryophyta</taxon>
        <taxon>Bryophytina</taxon>
        <taxon>Bryopsida</taxon>
        <taxon>Dicranidae</taxon>
        <taxon>Pseudoditrichales</taxon>
        <taxon>Ditrichaceae</taxon>
        <taxon>Ceratodon</taxon>
    </lineage>
</organism>
<feature type="compositionally biased region" description="Gly residues" evidence="3">
    <location>
        <begin position="525"/>
        <end position="539"/>
    </location>
</feature>
<evidence type="ECO:0000313" key="5">
    <source>
        <dbReference type="Proteomes" id="UP000822688"/>
    </source>
</evidence>
<dbReference type="GO" id="GO:0008270">
    <property type="term" value="F:zinc ion binding"/>
    <property type="evidence" value="ECO:0007669"/>
    <property type="project" value="UniProtKB-KW"/>
</dbReference>
<feature type="region of interest" description="Disordered" evidence="3">
    <location>
        <begin position="699"/>
        <end position="736"/>
    </location>
</feature>
<keyword evidence="1" id="KW-0479">Metal-binding</keyword>
<feature type="compositionally biased region" description="Basic and acidic residues" evidence="3">
    <location>
        <begin position="240"/>
        <end position="265"/>
    </location>
</feature>
<name>A0A8T0IIV5_CERPU</name>
<feature type="compositionally biased region" description="Polar residues" evidence="3">
    <location>
        <begin position="284"/>
        <end position="297"/>
    </location>
</feature>
<dbReference type="PANTHER" id="PTHR35477">
    <property type="entry name" value="OS06G0728500 PROTEIN"/>
    <property type="match status" value="1"/>
</dbReference>
<evidence type="ECO:0000256" key="1">
    <source>
        <dbReference type="ARBA" id="ARBA00022771"/>
    </source>
</evidence>
<feature type="region of interest" description="Disordered" evidence="3">
    <location>
        <begin position="1"/>
        <end position="20"/>
    </location>
</feature>
<keyword evidence="2" id="KW-0862">Zinc</keyword>
<evidence type="ECO:0000256" key="2">
    <source>
        <dbReference type="ARBA" id="ARBA00022833"/>
    </source>
</evidence>
<comment type="caution">
    <text evidence="4">The sequence shown here is derived from an EMBL/GenBank/DDBJ whole genome shotgun (WGS) entry which is preliminary data.</text>
</comment>
<proteinExistence type="predicted"/>
<sequence length="851" mass="88044">MGDADVGAGGGASSLDSGDAGSLAASRALMEGGSLPPRKRLLAGLKQNGWLSTSPPPVVSPTPGGYASGVDTQTGGVSVVGGGSVRSGSGKYEDGCMGCNAVESNGLRRIKRGGVSLRLCSACTLLYSKSMFCPHCLAMYHDASLLGDPSMWLVCSRCRRSVHPECEQKHSGSTPDPASYVCLDCANSARRQREANGVTGMRSKHSSARPVPNFHGESRAGASAGLGGDFVSPALKKPRMSRERSSRPGDHERADGPRLERHRSGPDASGGTGVARGGSLVPSKKSSLQPQSDSASPQEAAVAARNAATAAVKVAAAAKANAAAKAAASVRAAAVAKAALEAAAHASRADAAARAELRRKMASGENRVGGGGGPMRLEINVHSEHRRERSSKGEMKYERDDGYVPRRTGPGSVADEELARQLHRVINSSPRISRSMTPMRRKASVKPDTPSSGVSNSSAETVRVRPRTSPAEPAQEQAQVQHEHEQQHHHFKHQQTRPRSITHKEFRRIDSRVSRHEVKLAEDGSGQGGERVGVLGSSGQGASLNDGGGHSAEDLASGVKSEAMDGAMFAPVGVHDDASILFEALVEGEGMHAAGEGGEGGGRRPDYLQEILEAAVLTDTAMFNDGAHEVVSVMETVRSETEIAEQGHDTLVMSGLDGEADEGVAKDGKEYEGEGVAAEAVTLVHDEENGSTVVHESQVKVVGDGDAPPVDEEDPTPGPVSMSETRPEERPSGEPAEVIMTEADAVEVTVTGADASKETISEPDTSIETMHDAIASEVTVAVAGTSEVAMGNADASMESKSEVVANLASTTVSEVRVLSTGSEEGKSGGCESGEQAAPVVAAMGSGTEQSG</sequence>
<dbReference type="AlphaFoldDB" id="A0A8T0IIV5"/>
<protein>
    <recommendedName>
        <fullName evidence="6">PHD-type domain-containing protein</fullName>
    </recommendedName>
</protein>
<dbReference type="EMBL" id="CM026423">
    <property type="protein sequence ID" value="KAG0583734.1"/>
    <property type="molecule type" value="Genomic_DNA"/>
</dbReference>
<dbReference type="SUPFAM" id="SSF57903">
    <property type="entry name" value="FYVE/PHD zinc finger"/>
    <property type="match status" value="1"/>
</dbReference>
<evidence type="ECO:0000256" key="3">
    <source>
        <dbReference type="SAM" id="MobiDB-lite"/>
    </source>
</evidence>
<gene>
    <name evidence="4" type="ORF">KC19_3G159200</name>
</gene>
<keyword evidence="1" id="KW-0863">Zinc-finger</keyword>
<accession>A0A8T0IIV5</accession>
<feature type="compositionally biased region" description="Basic and acidic residues" evidence="3">
    <location>
        <begin position="379"/>
        <end position="404"/>
    </location>
</feature>